<keyword evidence="1" id="KW-0472">Membrane</keyword>
<evidence type="ECO:0000313" key="3">
    <source>
        <dbReference type="Proteomes" id="UP000546642"/>
    </source>
</evidence>
<keyword evidence="1" id="KW-1133">Transmembrane helix</keyword>
<evidence type="ECO:0008006" key="4">
    <source>
        <dbReference type="Google" id="ProtNLM"/>
    </source>
</evidence>
<reference evidence="2 3" key="1">
    <citation type="submission" date="2020-08" db="EMBL/GenBank/DDBJ databases">
        <title>Sequencing the genomes of 1000 actinobacteria strains.</title>
        <authorList>
            <person name="Klenk H.-P."/>
        </authorList>
    </citation>
    <scope>NUCLEOTIDE SEQUENCE [LARGE SCALE GENOMIC DNA]</scope>
    <source>
        <strain evidence="2 3">DSM 46659</strain>
    </source>
</reference>
<name>A0A7W9YMA5_9ACTN</name>
<feature type="transmembrane region" description="Helical" evidence="1">
    <location>
        <begin position="116"/>
        <end position="136"/>
    </location>
</feature>
<organism evidence="2 3">
    <name type="scientific">Nocardiopsis mwathae</name>
    <dbReference type="NCBI Taxonomy" id="1472723"/>
    <lineage>
        <taxon>Bacteria</taxon>
        <taxon>Bacillati</taxon>
        <taxon>Actinomycetota</taxon>
        <taxon>Actinomycetes</taxon>
        <taxon>Streptosporangiales</taxon>
        <taxon>Nocardiopsidaceae</taxon>
        <taxon>Nocardiopsis</taxon>
    </lineage>
</organism>
<comment type="caution">
    <text evidence="2">The sequence shown here is derived from an EMBL/GenBank/DDBJ whole genome shotgun (WGS) entry which is preliminary data.</text>
</comment>
<keyword evidence="1" id="KW-0812">Transmembrane</keyword>
<dbReference type="Proteomes" id="UP000546642">
    <property type="component" value="Unassembled WGS sequence"/>
</dbReference>
<sequence>MGSIQQEAKAALAEAERMRERSSKAVRWFSRYLVGAGILMIGVVVGLEALFPDSPGRYLVLGVWGAMVGASGSWWDRRAAVPLRAKRRLFIATGAWLVLYAWLLGPLVRWQFGESLLPWTVAGALMATPFFVAAFWKVRA</sequence>
<dbReference type="EMBL" id="JACHDS010000001">
    <property type="protein sequence ID" value="MBB6174777.1"/>
    <property type="molecule type" value="Genomic_DNA"/>
</dbReference>
<keyword evidence="3" id="KW-1185">Reference proteome</keyword>
<protein>
    <recommendedName>
        <fullName evidence="4">Transmembrane protein</fullName>
    </recommendedName>
</protein>
<feature type="transmembrane region" description="Helical" evidence="1">
    <location>
        <begin position="28"/>
        <end position="51"/>
    </location>
</feature>
<gene>
    <name evidence="2" type="ORF">HNR23_004837</name>
</gene>
<feature type="transmembrane region" description="Helical" evidence="1">
    <location>
        <begin position="57"/>
        <end position="75"/>
    </location>
</feature>
<accession>A0A7W9YMA5</accession>
<dbReference type="RefSeq" id="WP_184079018.1">
    <property type="nucleotide sequence ID" value="NZ_JACHDS010000001.1"/>
</dbReference>
<evidence type="ECO:0000256" key="1">
    <source>
        <dbReference type="SAM" id="Phobius"/>
    </source>
</evidence>
<proteinExistence type="predicted"/>
<dbReference type="AlphaFoldDB" id="A0A7W9YMA5"/>
<feature type="transmembrane region" description="Helical" evidence="1">
    <location>
        <begin position="87"/>
        <end position="104"/>
    </location>
</feature>
<evidence type="ECO:0000313" key="2">
    <source>
        <dbReference type="EMBL" id="MBB6174777.1"/>
    </source>
</evidence>